<dbReference type="RefSeq" id="XP_025356458.1">
    <property type="nucleotide sequence ID" value="XM_025498931.1"/>
</dbReference>
<dbReference type="Pfam" id="PF00106">
    <property type="entry name" value="adh_short"/>
    <property type="match status" value="1"/>
</dbReference>
<dbReference type="GO" id="GO:0016491">
    <property type="term" value="F:oxidoreductase activity"/>
    <property type="evidence" value="ECO:0007669"/>
    <property type="project" value="UniProtKB-KW"/>
</dbReference>
<dbReference type="CDD" id="cd05233">
    <property type="entry name" value="SDR_c"/>
    <property type="match status" value="1"/>
</dbReference>
<reference evidence="2 3" key="1">
    <citation type="journal article" date="2018" name="Mol. Biol. Evol.">
        <title>Broad Genomic Sampling Reveals a Smut Pathogenic Ancestry of the Fungal Clade Ustilaginomycotina.</title>
        <authorList>
            <person name="Kijpornyongpan T."/>
            <person name="Mondo S.J."/>
            <person name="Barry K."/>
            <person name="Sandor L."/>
            <person name="Lee J."/>
            <person name="Lipzen A."/>
            <person name="Pangilinan J."/>
            <person name="LaButti K."/>
            <person name="Hainaut M."/>
            <person name="Henrissat B."/>
            <person name="Grigoriev I.V."/>
            <person name="Spatafora J.W."/>
            <person name="Aime M.C."/>
        </authorList>
    </citation>
    <scope>NUCLEOTIDE SEQUENCE [LARGE SCALE GENOMIC DNA]</scope>
    <source>
        <strain evidence="2 3">MCA 3882</strain>
    </source>
</reference>
<dbReference type="EMBL" id="KZ819603">
    <property type="protein sequence ID" value="PWN36156.1"/>
    <property type="molecule type" value="Genomic_DNA"/>
</dbReference>
<dbReference type="InParanoid" id="A0A316VF62"/>
<dbReference type="PANTHER" id="PTHR47534:SF3">
    <property type="entry name" value="ALCOHOL DEHYDROGENASE-LIKE C-TERMINAL DOMAIN-CONTAINING PROTEIN"/>
    <property type="match status" value="1"/>
</dbReference>
<gene>
    <name evidence="2" type="ORF">FA14DRAFT_161004</name>
</gene>
<dbReference type="SUPFAM" id="SSF51735">
    <property type="entry name" value="NAD(P)-binding Rossmann-fold domains"/>
    <property type="match status" value="1"/>
</dbReference>
<keyword evidence="1" id="KW-0560">Oxidoreductase</keyword>
<name>A0A316VF62_9BASI</name>
<evidence type="ECO:0000256" key="1">
    <source>
        <dbReference type="ARBA" id="ARBA00023002"/>
    </source>
</evidence>
<dbReference type="STRING" id="1280837.A0A316VF62"/>
<proteinExistence type="predicted"/>
<sequence length="327" mass="35099">MWYSSTQKSNESVPELSSSRAVVSGGSQGIGAGIALRFALAGASVWVVGRSEERGAEVVKKLQQAALEGARRRSINTKEAEEISKTGGTTNKDFTFFKADLSDVQEINRVAAEIAKRAGKGGVDWLFESQGGPPTGNSPDTPAGIDSAFAVQCLSRYGLAKGLLTSGTIKQGVCFIAVPGQGGKKPIELDDIELKSKRSKWGLNIPRSGARDSAVLDAVTLSFAQQYPNLTFSHIFPGLIGTNAAANQGFPFPIPQAYKAAGLFLPSAEQFAELPFYLHANPEGKRYLRSGEANLFWPWLSRMSISPNVEDQAHRSAIIARLDKYGF</sequence>
<accession>A0A316VF62</accession>
<dbReference type="InterPro" id="IPR036291">
    <property type="entry name" value="NAD(P)-bd_dom_sf"/>
</dbReference>
<evidence type="ECO:0000313" key="2">
    <source>
        <dbReference type="EMBL" id="PWN36156.1"/>
    </source>
</evidence>
<dbReference type="Proteomes" id="UP000245771">
    <property type="component" value="Unassembled WGS sequence"/>
</dbReference>
<dbReference type="GeneID" id="37020712"/>
<evidence type="ECO:0000313" key="3">
    <source>
        <dbReference type="Proteomes" id="UP000245771"/>
    </source>
</evidence>
<dbReference type="InterPro" id="IPR052228">
    <property type="entry name" value="Sec_Metab_Biosynth_Oxidored"/>
</dbReference>
<organism evidence="2 3">
    <name type="scientific">Meira miltonrushii</name>
    <dbReference type="NCBI Taxonomy" id="1280837"/>
    <lineage>
        <taxon>Eukaryota</taxon>
        <taxon>Fungi</taxon>
        <taxon>Dikarya</taxon>
        <taxon>Basidiomycota</taxon>
        <taxon>Ustilaginomycotina</taxon>
        <taxon>Exobasidiomycetes</taxon>
        <taxon>Exobasidiales</taxon>
        <taxon>Brachybasidiaceae</taxon>
        <taxon>Meira</taxon>
    </lineage>
</organism>
<dbReference type="InterPro" id="IPR002347">
    <property type="entry name" value="SDR_fam"/>
</dbReference>
<keyword evidence="3" id="KW-1185">Reference proteome</keyword>
<dbReference type="Gene3D" id="3.40.50.720">
    <property type="entry name" value="NAD(P)-binding Rossmann-like Domain"/>
    <property type="match status" value="1"/>
</dbReference>
<dbReference type="AlphaFoldDB" id="A0A316VF62"/>
<dbReference type="OrthoDB" id="2898509at2759"/>
<protein>
    <submittedName>
        <fullName evidence="2">NAD(P)-binding protein</fullName>
    </submittedName>
</protein>
<dbReference type="PANTHER" id="PTHR47534">
    <property type="entry name" value="YALI0E05731P"/>
    <property type="match status" value="1"/>
</dbReference>